<evidence type="ECO:0000313" key="11">
    <source>
        <dbReference type="EMBL" id="CAL6029744.1"/>
    </source>
</evidence>
<feature type="transmembrane region" description="Helical" evidence="8">
    <location>
        <begin position="222"/>
        <end position="241"/>
    </location>
</feature>
<feature type="transmembrane region" description="Helical" evidence="8">
    <location>
        <begin position="321"/>
        <end position="342"/>
    </location>
</feature>
<feature type="transmembrane region" description="Helical" evidence="8">
    <location>
        <begin position="792"/>
        <end position="811"/>
    </location>
</feature>
<sequence>MHQQKSKVFQGIIDCKYVVFIIWLGVSLGLVKYALKYESVTSMYFAPPSGSESAKGVEFVNATFQSLTQTETVVVMVNDVTRKYFVKDRLLCSSQNSIYQNLKDFTDDVKTKMETTYHENYISTADYFSTHQLYDLHPTNPKTGKPYDEQEKVAAKIFCKETAMIIQGVFDASWEGQKITADMKKDFQKSADSKLAGLSLEVSILSTSNLNEDMASGTMKDVLKLDSFSIVLGLIVVALFIKNIKLMIITIINLAFAFAVSFGISYFIATSIDVASFSSAVQSSCMVALAFDYSLFLFTRVKTEISMGSNPEQVIHNMLKYSGRVVLVSGFCLAVTFILLMVCPVKMVKSIGLCSFISICCIVFSCITNSAAMLAIFPKFFLGEKFDFWRTDYLNPKRRANLRQEVVEEKQQQVEAPKQLSKCAQVCTVQKNVPLKVGKFETCIVKTLTKTISKKWVSILCCLAVCAISLPFLAPMVNMKHSINLAQLIPRSSKTLKAINEFGDAFGSGLISPFYVIFTKKVPGQINSLTDTTVSPNAATAFGIMTSMAIAFIDRSKDKFKGNESYLQLTHTQVIAPFYPGDVIDLLHFNGLLPNEPGLIVVVNQTAPNKNDLSTFAMMLTPNVPMTAGGADKFVPFYREIIKEFVPKLQKYGVTISEYGRNCAMIDAVDMLFEKFIMVFGISFAAVFVILMVAFRSFFAPIRLIIEVALIYIFFFGVNTLIFQYGHVHDDDALHWGTIFIMCSLSLGLACDYDIFSFNGVYTHFNDHYKAAIKAGAELSFKDCVIASYDNVLTVMTAGLIMIISFCGLLLSSLDLLLQFGCCLVVGLAFDTFVVVPIIVPGLSFIFGTVNLFPGNIILHKKVLKEMAAEKAANASNADAGVVPEDKKEEKNSEDRAEIVVATEENVVTVELPQEIPAPQE</sequence>
<keyword evidence="6 8" id="KW-0472">Membrane</keyword>
<name>A0AA86QXA5_9EUKA</name>
<dbReference type="Gene3D" id="1.20.1640.10">
    <property type="entry name" value="Multidrug efflux transporter AcrB transmembrane domain"/>
    <property type="match status" value="2"/>
</dbReference>
<organism evidence="10">
    <name type="scientific">Hexamita inflata</name>
    <dbReference type="NCBI Taxonomy" id="28002"/>
    <lineage>
        <taxon>Eukaryota</taxon>
        <taxon>Metamonada</taxon>
        <taxon>Diplomonadida</taxon>
        <taxon>Hexamitidae</taxon>
        <taxon>Hexamitinae</taxon>
        <taxon>Hexamita</taxon>
    </lineage>
</organism>
<dbReference type="Proteomes" id="UP001642409">
    <property type="component" value="Unassembled WGS sequence"/>
</dbReference>
<feature type="transmembrane region" description="Helical" evidence="8">
    <location>
        <begin position="456"/>
        <end position="477"/>
    </location>
</feature>
<dbReference type="SUPFAM" id="SSF82866">
    <property type="entry name" value="Multidrug efflux transporter AcrB transmembrane domain"/>
    <property type="match status" value="2"/>
</dbReference>
<evidence type="ECO:0000256" key="7">
    <source>
        <dbReference type="SAM" id="MobiDB-lite"/>
    </source>
</evidence>
<gene>
    <name evidence="11" type="ORF">HINF_LOCUS32621</name>
    <name evidence="10" type="ORF">HINF_LOCUS53488</name>
</gene>
<feature type="region of interest" description="Disordered" evidence="7">
    <location>
        <begin position="874"/>
        <end position="896"/>
    </location>
</feature>
<feature type="transmembrane region" description="Helical" evidence="8">
    <location>
        <begin position="842"/>
        <end position="859"/>
    </location>
</feature>
<reference evidence="11 12" key="2">
    <citation type="submission" date="2024-07" db="EMBL/GenBank/DDBJ databases">
        <authorList>
            <person name="Akdeniz Z."/>
        </authorList>
    </citation>
    <scope>NUCLEOTIDE SEQUENCE [LARGE SCALE GENOMIC DNA]</scope>
</reference>
<feature type="transmembrane region" description="Helical" evidence="8">
    <location>
        <begin position="354"/>
        <end position="377"/>
    </location>
</feature>
<comment type="caution">
    <text evidence="10">The sequence shown here is derived from an EMBL/GenBank/DDBJ whole genome shotgun (WGS) entry which is preliminary data.</text>
</comment>
<evidence type="ECO:0000256" key="1">
    <source>
        <dbReference type="ARBA" id="ARBA00004651"/>
    </source>
</evidence>
<dbReference type="GO" id="GO:0005886">
    <property type="term" value="C:plasma membrane"/>
    <property type="evidence" value="ECO:0007669"/>
    <property type="project" value="UniProtKB-SubCell"/>
</dbReference>
<evidence type="ECO:0000313" key="12">
    <source>
        <dbReference type="Proteomes" id="UP001642409"/>
    </source>
</evidence>
<feature type="transmembrane region" description="Helical" evidence="8">
    <location>
        <begin position="701"/>
        <end position="722"/>
    </location>
</feature>
<dbReference type="PANTHER" id="PTHR33406:SF6">
    <property type="entry name" value="MEMBRANE PROTEIN YDGH-RELATED"/>
    <property type="match status" value="1"/>
</dbReference>
<evidence type="ECO:0000256" key="8">
    <source>
        <dbReference type="SAM" id="Phobius"/>
    </source>
</evidence>
<protein>
    <submittedName>
        <fullName evidence="10">Putative</fullName>
    </submittedName>
</protein>
<proteinExistence type="inferred from homology"/>
<feature type="transmembrane region" description="Helical" evidence="8">
    <location>
        <begin position="280"/>
        <end position="301"/>
    </location>
</feature>
<feature type="transmembrane region" description="Helical" evidence="8">
    <location>
        <begin position="676"/>
        <end position="695"/>
    </location>
</feature>
<dbReference type="AlphaFoldDB" id="A0AA86QXA5"/>
<dbReference type="Pfam" id="PF03176">
    <property type="entry name" value="MMPL"/>
    <property type="match status" value="2"/>
</dbReference>
<evidence type="ECO:0000259" key="9">
    <source>
        <dbReference type="Pfam" id="PF03176"/>
    </source>
</evidence>
<keyword evidence="3" id="KW-1003">Cell membrane</keyword>
<keyword evidence="12" id="KW-1185">Reference proteome</keyword>
<dbReference type="EMBL" id="CATOUU010000994">
    <property type="protein sequence ID" value="CAI9965843.1"/>
    <property type="molecule type" value="Genomic_DNA"/>
</dbReference>
<evidence type="ECO:0000256" key="5">
    <source>
        <dbReference type="ARBA" id="ARBA00022989"/>
    </source>
</evidence>
<feature type="domain" description="Membrane transport protein MMPL" evidence="9">
    <location>
        <begin position="653"/>
        <end position="853"/>
    </location>
</feature>
<feature type="transmembrane region" description="Helical" evidence="8">
    <location>
        <begin position="734"/>
        <end position="756"/>
    </location>
</feature>
<dbReference type="EMBL" id="CAXDID020000111">
    <property type="protein sequence ID" value="CAL6029744.1"/>
    <property type="molecule type" value="Genomic_DNA"/>
</dbReference>
<evidence type="ECO:0000256" key="2">
    <source>
        <dbReference type="ARBA" id="ARBA00010157"/>
    </source>
</evidence>
<accession>A0AA86QXA5</accession>
<evidence type="ECO:0000256" key="4">
    <source>
        <dbReference type="ARBA" id="ARBA00022692"/>
    </source>
</evidence>
<feature type="transmembrane region" description="Helical" evidence="8">
    <location>
        <begin position="247"/>
        <end position="268"/>
    </location>
</feature>
<dbReference type="PANTHER" id="PTHR33406">
    <property type="entry name" value="MEMBRANE PROTEIN MJ1562-RELATED"/>
    <property type="match status" value="1"/>
</dbReference>
<keyword evidence="5 8" id="KW-1133">Transmembrane helix</keyword>
<dbReference type="InterPro" id="IPR050545">
    <property type="entry name" value="Mycobact_MmpL"/>
</dbReference>
<evidence type="ECO:0000256" key="6">
    <source>
        <dbReference type="ARBA" id="ARBA00023136"/>
    </source>
</evidence>
<keyword evidence="4 8" id="KW-0812">Transmembrane</keyword>
<dbReference type="InterPro" id="IPR004869">
    <property type="entry name" value="MMPL_dom"/>
</dbReference>
<evidence type="ECO:0000313" key="10">
    <source>
        <dbReference type="EMBL" id="CAI9965843.1"/>
    </source>
</evidence>
<comment type="similarity">
    <text evidence="2">Belongs to the resistance-nodulation-cell division (RND) (TC 2.A.6) family. MmpL subfamily.</text>
</comment>
<comment type="subcellular location">
    <subcellularLocation>
        <location evidence="1">Cell membrane</location>
        <topology evidence="1">Multi-pass membrane protein</topology>
    </subcellularLocation>
</comment>
<feature type="transmembrane region" description="Helical" evidence="8">
    <location>
        <begin position="17"/>
        <end position="35"/>
    </location>
</feature>
<feature type="domain" description="Membrane transport protein MMPL" evidence="9">
    <location>
        <begin position="49"/>
        <end position="380"/>
    </location>
</feature>
<evidence type="ECO:0000256" key="3">
    <source>
        <dbReference type="ARBA" id="ARBA00022475"/>
    </source>
</evidence>
<feature type="compositionally biased region" description="Basic and acidic residues" evidence="7">
    <location>
        <begin position="884"/>
        <end position="896"/>
    </location>
</feature>
<reference evidence="10" key="1">
    <citation type="submission" date="2023-06" db="EMBL/GenBank/DDBJ databases">
        <authorList>
            <person name="Kurt Z."/>
        </authorList>
    </citation>
    <scope>NUCLEOTIDE SEQUENCE</scope>
</reference>